<evidence type="ECO:0000313" key="3">
    <source>
        <dbReference type="Proteomes" id="UP001596303"/>
    </source>
</evidence>
<proteinExistence type="predicted"/>
<evidence type="ECO:0000313" key="2">
    <source>
        <dbReference type="EMBL" id="MFC6199145.1"/>
    </source>
</evidence>
<accession>A0ABW1SBT3</accession>
<keyword evidence="3" id="KW-1185">Reference proteome</keyword>
<name>A0ABW1SBT3_9PROT</name>
<dbReference type="InterPro" id="IPR025948">
    <property type="entry name" value="HTH-like_dom"/>
</dbReference>
<reference evidence="3" key="1">
    <citation type="journal article" date="2019" name="Int. J. Syst. Evol. Microbiol.">
        <title>The Global Catalogue of Microorganisms (GCM) 10K type strain sequencing project: providing services to taxonomists for standard genome sequencing and annotation.</title>
        <authorList>
            <consortium name="The Broad Institute Genomics Platform"/>
            <consortium name="The Broad Institute Genome Sequencing Center for Infectious Disease"/>
            <person name="Wu L."/>
            <person name="Ma J."/>
        </authorList>
    </citation>
    <scope>NUCLEOTIDE SEQUENCE [LARGE SCALE GENOMIC DNA]</scope>
    <source>
        <strain evidence="3">CGMCC-1.15741</strain>
    </source>
</reference>
<dbReference type="Pfam" id="PF13276">
    <property type="entry name" value="HTH_21"/>
    <property type="match status" value="1"/>
</dbReference>
<gene>
    <name evidence="2" type="ORF">ACFQDM_13755</name>
</gene>
<sequence length="316" mass="36215">MKLALPRSSGRWVSSRWSWILQKNTTDVDRGRQRKILRDQRPLGCSVRRGCKAMNLPRSTYYYRSARTLTLTDGELTAIIEDVQDELPCYGYRRVTHELRRRGFAINHKRVARVMRVAGLGIKPRKRSVRTTDSRHDSPIFPNLYRNLIPDRPDRVWVADFTYIRVVTGFCYLAAILDACSRKVIGYALSQHLDTELALAALRAAVMTRKPSEGCIHHTDRGCQYASQSYRDALDASGLRGSMSSVGNPYHNAQAESFMKTLKVEEVYRAGYETFADVAVRLPIFIEQIYNTRRLHSALSYRTPEEFETLFAQKAA</sequence>
<dbReference type="NCBIfam" id="NF033516">
    <property type="entry name" value="transpos_IS3"/>
    <property type="match status" value="1"/>
</dbReference>
<dbReference type="PANTHER" id="PTHR46889">
    <property type="entry name" value="TRANSPOSASE INSF FOR INSERTION SEQUENCE IS3B-RELATED"/>
    <property type="match status" value="1"/>
</dbReference>
<dbReference type="InterPro" id="IPR036397">
    <property type="entry name" value="RNaseH_sf"/>
</dbReference>
<comment type="caution">
    <text evidence="2">The sequence shown here is derived from an EMBL/GenBank/DDBJ whole genome shotgun (WGS) entry which is preliminary data.</text>
</comment>
<dbReference type="Pfam" id="PF13333">
    <property type="entry name" value="rve_2"/>
    <property type="match status" value="1"/>
</dbReference>
<dbReference type="InterPro" id="IPR001584">
    <property type="entry name" value="Integrase_cat-core"/>
</dbReference>
<dbReference type="Gene3D" id="3.30.420.10">
    <property type="entry name" value="Ribonuclease H-like superfamily/Ribonuclease H"/>
    <property type="match status" value="1"/>
</dbReference>
<dbReference type="PANTHER" id="PTHR46889:SF7">
    <property type="entry name" value="TRANSPOSASE FOR INSERTION SEQUENCE ELEMENT IS904"/>
    <property type="match status" value="1"/>
</dbReference>
<dbReference type="Pfam" id="PF00665">
    <property type="entry name" value="rve"/>
    <property type="match status" value="1"/>
</dbReference>
<feature type="domain" description="Integrase catalytic" evidence="1">
    <location>
        <begin position="149"/>
        <end position="312"/>
    </location>
</feature>
<organism evidence="2 3">
    <name type="scientific">Ponticaulis profundi</name>
    <dbReference type="NCBI Taxonomy" id="2665222"/>
    <lineage>
        <taxon>Bacteria</taxon>
        <taxon>Pseudomonadati</taxon>
        <taxon>Pseudomonadota</taxon>
        <taxon>Alphaproteobacteria</taxon>
        <taxon>Hyphomonadales</taxon>
        <taxon>Hyphomonadaceae</taxon>
        <taxon>Ponticaulis</taxon>
    </lineage>
</organism>
<dbReference type="SUPFAM" id="SSF53098">
    <property type="entry name" value="Ribonuclease H-like"/>
    <property type="match status" value="1"/>
</dbReference>
<dbReference type="PROSITE" id="PS50994">
    <property type="entry name" value="INTEGRASE"/>
    <property type="match status" value="1"/>
</dbReference>
<protein>
    <submittedName>
        <fullName evidence="2">IS3 family transposase</fullName>
    </submittedName>
</protein>
<evidence type="ECO:0000259" key="1">
    <source>
        <dbReference type="PROSITE" id="PS50994"/>
    </source>
</evidence>
<dbReference type="InterPro" id="IPR048020">
    <property type="entry name" value="Transpos_IS3"/>
</dbReference>
<dbReference type="RefSeq" id="WP_377379955.1">
    <property type="nucleotide sequence ID" value="NZ_JBHSSW010000027.1"/>
</dbReference>
<dbReference type="InterPro" id="IPR012337">
    <property type="entry name" value="RNaseH-like_sf"/>
</dbReference>
<dbReference type="InterPro" id="IPR050900">
    <property type="entry name" value="Transposase_IS3/IS150/IS904"/>
</dbReference>
<dbReference type="Proteomes" id="UP001596303">
    <property type="component" value="Unassembled WGS sequence"/>
</dbReference>
<dbReference type="EMBL" id="JBHSSW010000027">
    <property type="protein sequence ID" value="MFC6199145.1"/>
    <property type="molecule type" value="Genomic_DNA"/>
</dbReference>